<reference evidence="7" key="1">
    <citation type="submission" date="2022-07" db="EMBL/GenBank/DDBJ databases">
        <title>Genome Sequence of Leucocoprinus birnbaumii.</title>
        <authorList>
            <person name="Buettner E."/>
        </authorList>
    </citation>
    <scope>NUCLEOTIDE SEQUENCE</scope>
    <source>
        <strain evidence="7">VT141</strain>
    </source>
</reference>
<sequence>MALQRHILRLPLNIMCSRSSSTSAPSTSAAQTPRLPRLPVPDLRKTLDKYLTSIEPFLRDSEKTSQEFTAAYQLRKKWADDFYCGIGSVLQERLVALDRESPNNWLDDNFWIKKAYHEWRAPLLVNSNWWLAFSDDEFIPRQFRESYYPEKGMAGATVWQLRRSAWLIHRTLEFKDRLGTQELHPETTRTGIWLRDSTSKMFNIARIPRHHCDTLSAPPPNPHSLAARSLLVMFQDFCYAIPVYSPSGELASPRDIYRRLRNVVADVGARLNAHERPFPIGILSADDRDVWTKNLQHLLSLSPANKTSHEALVTSVMALSLESPGDLRSVTHTLDTHLHLIRGNSDNVSNRFFDKPYTILVDPFARAGATGEHSPCDALVPSIVAEYSIVEAVEESAFPSAEMEEISAVAGGEDGFTRIDWIADDRLWKECDAARGRALAIIEDSDDSVMWFDAYGTDWIKGVAKFSPDAYVQMALQLAWYRSRGEFTATYETVLTRMFKRGRTETLRTFSNDSRAWVLSMVGDPRQADANTQYSLLTKAITTHAQLTREAATGRGIDRHLLGLRLMLKPEDPSPSLFSDSLFLKSQEWKLSTSGLSAGHWFKGTGFGTLFEDGYGINYLAAPELIKFGIESKLSCPQTSTAGFKKAITKALEDMRNICIFRQTIDETTPLRSHL</sequence>
<dbReference type="InterPro" id="IPR000542">
    <property type="entry name" value="Carn_acyl_trans"/>
</dbReference>
<feature type="active site" description="Proton acceptor" evidence="4">
    <location>
        <position position="373"/>
    </location>
</feature>
<dbReference type="EMBL" id="JANIEX010000235">
    <property type="protein sequence ID" value="KAJ3570492.1"/>
    <property type="molecule type" value="Genomic_DNA"/>
</dbReference>
<dbReference type="Proteomes" id="UP001213000">
    <property type="component" value="Unassembled WGS sequence"/>
</dbReference>
<name>A0AAD5VUU6_9AGAR</name>
<dbReference type="GO" id="GO:0016746">
    <property type="term" value="F:acyltransferase activity"/>
    <property type="evidence" value="ECO:0007669"/>
    <property type="project" value="UniProtKB-KW"/>
</dbReference>
<dbReference type="Pfam" id="PF00755">
    <property type="entry name" value="Carn_acyltransf"/>
    <property type="match status" value="1"/>
</dbReference>
<keyword evidence="2" id="KW-0808">Transferase</keyword>
<gene>
    <name evidence="7" type="ORF">NP233_g4371</name>
</gene>
<comment type="similarity">
    <text evidence="1">Belongs to the carnitine/choline acetyltransferase family.</text>
</comment>
<organism evidence="7 8">
    <name type="scientific">Leucocoprinus birnbaumii</name>
    <dbReference type="NCBI Taxonomy" id="56174"/>
    <lineage>
        <taxon>Eukaryota</taxon>
        <taxon>Fungi</taxon>
        <taxon>Dikarya</taxon>
        <taxon>Basidiomycota</taxon>
        <taxon>Agaricomycotina</taxon>
        <taxon>Agaricomycetes</taxon>
        <taxon>Agaricomycetidae</taxon>
        <taxon>Agaricales</taxon>
        <taxon>Agaricineae</taxon>
        <taxon>Agaricaceae</taxon>
        <taxon>Leucocoprinus</taxon>
    </lineage>
</organism>
<accession>A0AAD5VUU6</accession>
<keyword evidence="3" id="KW-0012">Acyltransferase</keyword>
<keyword evidence="8" id="KW-1185">Reference proteome</keyword>
<evidence type="ECO:0000313" key="8">
    <source>
        <dbReference type="Proteomes" id="UP001213000"/>
    </source>
</evidence>
<protein>
    <recommendedName>
        <fullName evidence="6">Choline/carnitine acyltransferase domain-containing protein</fullName>
    </recommendedName>
</protein>
<dbReference type="InterPro" id="IPR023213">
    <property type="entry name" value="CAT-like_dom_sf"/>
</dbReference>
<dbReference type="Gene3D" id="3.30.559.10">
    <property type="entry name" value="Chloramphenicol acetyltransferase-like domain"/>
    <property type="match status" value="1"/>
</dbReference>
<dbReference type="PANTHER" id="PTHR22589">
    <property type="entry name" value="CARNITINE O-ACYLTRANSFERASE"/>
    <property type="match status" value="1"/>
</dbReference>
<evidence type="ECO:0000256" key="1">
    <source>
        <dbReference type="ARBA" id="ARBA00005232"/>
    </source>
</evidence>
<feature type="domain" description="Choline/carnitine acyltransferase" evidence="6">
    <location>
        <begin position="38"/>
        <end position="649"/>
    </location>
</feature>
<evidence type="ECO:0000256" key="2">
    <source>
        <dbReference type="ARBA" id="ARBA00022679"/>
    </source>
</evidence>
<evidence type="ECO:0000256" key="3">
    <source>
        <dbReference type="ARBA" id="ARBA00023315"/>
    </source>
</evidence>
<dbReference type="SUPFAM" id="SSF52777">
    <property type="entry name" value="CoA-dependent acyltransferases"/>
    <property type="match status" value="2"/>
</dbReference>
<evidence type="ECO:0000256" key="4">
    <source>
        <dbReference type="PIRSR" id="PIRSR600542-1"/>
    </source>
</evidence>
<dbReference type="PANTHER" id="PTHR22589:SF107">
    <property type="entry name" value="CHOLINE_CARNITINE ACYLTRANSFERASE DOMAIN-CONTAINING PROTEIN"/>
    <property type="match status" value="1"/>
</dbReference>
<evidence type="ECO:0000256" key="5">
    <source>
        <dbReference type="SAM" id="MobiDB-lite"/>
    </source>
</evidence>
<evidence type="ECO:0000259" key="6">
    <source>
        <dbReference type="Pfam" id="PF00755"/>
    </source>
</evidence>
<evidence type="ECO:0000313" key="7">
    <source>
        <dbReference type="EMBL" id="KAJ3570492.1"/>
    </source>
</evidence>
<dbReference type="InterPro" id="IPR039551">
    <property type="entry name" value="Cho/carn_acyl_trans"/>
</dbReference>
<proteinExistence type="inferred from homology"/>
<dbReference type="Gene3D" id="3.30.559.70">
    <property type="entry name" value="Choline/Carnitine o-acyltransferase, domain 2"/>
    <property type="match status" value="1"/>
</dbReference>
<dbReference type="InterPro" id="IPR042231">
    <property type="entry name" value="Cho/carn_acyl_trans_2"/>
</dbReference>
<feature type="region of interest" description="Disordered" evidence="5">
    <location>
        <begin position="19"/>
        <end position="38"/>
    </location>
</feature>
<comment type="caution">
    <text evidence="7">The sequence shown here is derived from an EMBL/GenBank/DDBJ whole genome shotgun (WGS) entry which is preliminary data.</text>
</comment>
<dbReference type="AlphaFoldDB" id="A0AAD5VUU6"/>